<evidence type="ECO:0000313" key="3">
    <source>
        <dbReference type="Proteomes" id="UP000054166"/>
    </source>
</evidence>
<dbReference type="Proteomes" id="UP000054166">
    <property type="component" value="Unassembled WGS sequence"/>
</dbReference>
<dbReference type="HOGENOM" id="CLU_662418_0_0_1"/>
<protein>
    <submittedName>
        <fullName evidence="2">Uncharacterized protein</fullName>
    </submittedName>
</protein>
<dbReference type="AlphaFoldDB" id="A0A0C3AMT0"/>
<feature type="region of interest" description="Disordered" evidence="1">
    <location>
        <begin position="19"/>
        <end position="41"/>
    </location>
</feature>
<evidence type="ECO:0000313" key="2">
    <source>
        <dbReference type="EMBL" id="KIM75188.1"/>
    </source>
</evidence>
<dbReference type="EMBL" id="KN833049">
    <property type="protein sequence ID" value="KIM75188.1"/>
    <property type="molecule type" value="Genomic_DNA"/>
</dbReference>
<sequence>MSLTTILLSPPVDYKTTRQLSLPNKSIDHPNPSLSTYSHSAGPQVGCPRGVSPSFNDAGCDTVAKADAGVKEFVPAVRRGDVHAIISKLKDIITVQPDQTTVTTLDDVDLYNLPEVEQFLENSRVRFDYDSTTFKHPMRELVSVYGGTWIYHSNCSYRPKERVDGETVPSLSTYIPDGWITDDKSGVTFILEISATEHITHAHNKFQELFKDDSIIAGIILNVDEKYSAPVKHNDWDSRRKFVDLDCWFIGERVLGPIIFAGHCWGGEVEISIEIVWPCDDGRTTSTMIPLVPSPSEDQLNDFNDELAELWNVLVTTHYPDQDIDVNLHPIPKLDITSFHHALKASLYCNAHERYERVWRKFNKRAKVQHQEIDMKKQRNQRFTATAEHRVKRQKFDHENEEDGEEVGGGQSLRS</sequence>
<accession>A0A0C3AMT0</accession>
<gene>
    <name evidence="2" type="ORF">PILCRDRAFT_13753</name>
</gene>
<proteinExistence type="predicted"/>
<reference evidence="3" key="2">
    <citation type="submission" date="2015-01" db="EMBL/GenBank/DDBJ databases">
        <title>Evolutionary Origins and Diversification of the Mycorrhizal Mutualists.</title>
        <authorList>
            <consortium name="DOE Joint Genome Institute"/>
            <consortium name="Mycorrhizal Genomics Consortium"/>
            <person name="Kohler A."/>
            <person name="Kuo A."/>
            <person name="Nagy L.G."/>
            <person name="Floudas D."/>
            <person name="Copeland A."/>
            <person name="Barry K.W."/>
            <person name="Cichocki N."/>
            <person name="Veneault-Fourrey C."/>
            <person name="LaButti K."/>
            <person name="Lindquist E.A."/>
            <person name="Lipzen A."/>
            <person name="Lundell T."/>
            <person name="Morin E."/>
            <person name="Murat C."/>
            <person name="Riley R."/>
            <person name="Ohm R."/>
            <person name="Sun H."/>
            <person name="Tunlid A."/>
            <person name="Henrissat B."/>
            <person name="Grigoriev I.V."/>
            <person name="Hibbett D.S."/>
            <person name="Martin F."/>
        </authorList>
    </citation>
    <scope>NUCLEOTIDE SEQUENCE [LARGE SCALE GENOMIC DNA]</scope>
    <source>
        <strain evidence="3">F 1598</strain>
    </source>
</reference>
<reference evidence="2 3" key="1">
    <citation type="submission" date="2014-04" db="EMBL/GenBank/DDBJ databases">
        <authorList>
            <consortium name="DOE Joint Genome Institute"/>
            <person name="Kuo A."/>
            <person name="Tarkka M."/>
            <person name="Buscot F."/>
            <person name="Kohler A."/>
            <person name="Nagy L.G."/>
            <person name="Floudas D."/>
            <person name="Copeland A."/>
            <person name="Barry K.W."/>
            <person name="Cichocki N."/>
            <person name="Veneault-Fourrey C."/>
            <person name="LaButti K."/>
            <person name="Lindquist E.A."/>
            <person name="Lipzen A."/>
            <person name="Lundell T."/>
            <person name="Morin E."/>
            <person name="Murat C."/>
            <person name="Sun H."/>
            <person name="Tunlid A."/>
            <person name="Henrissat B."/>
            <person name="Grigoriev I.V."/>
            <person name="Hibbett D.S."/>
            <person name="Martin F."/>
            <person name="Nordberg H.P."/>
            <person name="Cantor M.N."/>
            <person name="Hua S.X."/>
        </authorList>
    </citation>
    <scope>NUCLEOTIDE SEQUENCE [LARGE SCALE GENOMIC DNA]</scope>
    <source>
        <strain evidence="2 3">F 1598</strain>
    </source>
</reference>
<feature type="region of interest" description="Disordered" evidence="1">
    <location>
        <begin position="382"/>
        <end position="415"/>
    </location>
</feature>
<organism evidence="2 3">
    <name type="scientific">Piloderma croceum (strain F 1598)</name>
    <dbReference type="NCBI Taxonomy" id="765440"/>
    <lineage>
        <taxon>Eukaryota</taxon>
        <taxon>Fungi</taxon>
        <taxon>Dikarya</taxon>
        <taxon>Basidiomycota</taxon>
        <taxon>Agaricomycotina</taxon>
        <taxon>Agaricomycetes</taxon>
        <taxon>Agaricomycetidae</taxon>
        <taxon>Atheliales</taxon>
        <taxon>Atheliaceae</taxon>
        <taxon>Piloderma</taxon>
    </lineage>
</organism>
<evidence type="ECO:0000256" key="1">
    <source>
        <dbReference type="SAM" id="MobiDB-lite"/>
    </source>
</evidence>
<dbReference type="InParanoid" id="A0A0C3AMT0"/>
<feature type="compositionally biased region" description="Polar residues" evidence="1">
    <location>
        <begin position="32"/>
        <end position="41"/>
    </location>
</feature>
<name>A0A0C3AMT0_PILCF</name>
<keyword evidence="3" id="KW-1185">Reference proteome</keyword>